<organism evidence="1 2">
    <name type="scientific">Dendrobium catenatum</name>
    <dbReference type="NCBI Taxonomy" id="906689"/>
    <lineage>
        <taxon>Eukaryota</taxon>
        <taxon>Viridiplantae</taxon>
        <taxon>Streptophyta</taxon>
        <taxon>Embryophyta</taxon>
        <taxon>Tracheophyta</taxon>
        <taxon>Spermatophyta</taxon>
        <taxon>Magnoliopsida</taxon>
        <taxon>Liliopsida</taxon>
        <taxon>Asparagales</taxon>
        <taxon>Orchidaceae</taxon>
        <taxon>Epidendroideae</taxon>
        <taxon>Malaxideae</taxon>
        <taxon>Dendrobiinae</taxon>
        <taxon>Dendrobium</taxon>
    </lineage>
</organism>
<accession>A0A2I0XB96</accession>
<protein>
    <submittedName>
        <fullName evidence="1">Uncharacterized protein</fullName>
    </submittedName>
</protein>
<proteinExistence type="predicted"/>
<sequence length="75" mass="7914">MGCLRPRKSFVPPSAPAKFYRDLSNPSDLSPTKPLAAAGPVALPHCCAANSYGMPTTEKVFRTTFSAGEVLPGSF</sequence>
<dbReference type="EMBL" id="KZ501988">
    <property type="protein sequence ID" value="PKU85183.1"/>
    <property type="molecule type" value="Genomic_DNA"/>
</dbReference>
<reference evidence="1 2" key="1">
    <citation type="journal article" date="2016" name="Sci. Rep.">
        <title>The Dendrobium catenatum Lindl. genome sequence provides insights into polysaccharide synthase, floral development and adaptive evolution.</title>
        <authorList>
            <person name="Zhang G.Q."/>
            <person name="Xu Q."/>
            <person name="Bian C."/>
            <person name="Tsai W.C."/>
            <person name="Yeh C.M."/>
            <person name="Liu K.W."/>
            <person name="Yoshida K."/>
            <person name="Zhang L.S."/>
            <person name="Chang S.B."/>
            <person name="Chen F."/>
            <person name="Shi Y."/>
            <person name="Su Y.Y."/>
            <person name="Zhang Y.Q."/>
            <person name="Chen L.J."/>
            <person name="Yin Y."/>
            <person name="Lin M."/>
            <person name="Huang H."/>
            <person name="Deng H."/>
            <person name="Wang Z.W."/>
            <person name="Zhu S.L."/>
            <person name="Zhao X."/>
            <person name="Deng C."/>
            <person name="Niu S.C."/>
            <person name="Huang J."/>
            <person name="Wang M."/>
            <person name="Liu G.H."/>
            <person name="Yang H.J."/>
            <person name="Xiao X.J."/>
            <person name="Hsiao Y.Y."/>
            <person name="Wu W.L."/>
            <person name="Chen Y.Y."/>
            <person name="Mitsuda N."/>
            <person name="Ohme-Takagi M."/>
            <person name="Luo Y.B."/>
            <person name="Van de Peer Y."/>
            <person name="Liu Z.J."/>
        </authorList>
    </citation>
    <scope>NUCLEOTIDE SEQUENCE [LARGE SCALE GENOMIC DNA]</scope>
    <source>
        <tissue evidence="1">The whole plant</tissue>
    </source>
</reference>
<evidence type="ECO:0000313" key="1">
    <source>
        <dbReference type="EMBL" id="PKU85183.1"/>
    </source>
</evidence>
<name>A0A2I0XB96_9ASPA</name>
<gene>
    <name evidence="1" type="ORF">MA16_Dca022267</name>
</gene>
<reference evidence="1 2" key="2">
    <citation type="journal article" date="2017" name="Nature">
        <title>The Apostasia genome and the evolution of orchids.</title>
        <authorList>
            <person name="Zhang G.Q."/>
            <person name="Liu K.W."/>
            <person name="Li Z."/>
            <person name="Lohaus R."/>
            <person name="Hsiao Y.Y."/>
            <person name="Niu S.C."/>
            <person name="Wang J.Y."/>
            <person name="Lin Y.C."/>
            <person name="Xu Q."/>
            <person name="Chen L.J."/>
            <person name="Yoshida K."/>
            <person name="Fujiwara S."/>
            <person name="Wang Z.W."/>
            <person name="Zhang Y.Q."/>
            <person name="Mitsuda N."/>
            <person name="Wang M."/>
            <person name="Liu G.H."/>
            <person name="Pecoraro L."/>
            <person name="Huang H.X."/>
            <person name="Xiao X.J."/>
            <person name="Lin M."/>
            <person name="Wu X.Y."/>
            <person name="Wu W.L."/>
            <person name="Chen Y.Y."/>
            <person name="Chang S.B."/>
            <person name="Sakamoto S."/>
            <person name="Ohme-Takagi M."/>
            <person name="Yagi M."/>
            <person name="Zeng S.J."/>
            <person name="Shen C.Y."/>
            <person name="Yeh C.M."/>
            <person name="Luo Y.B."/>
            <person name="Tsai W.C."/>
            <person name="Van de Peer Y."/>
            <person name="Liu Z.J."/>
        </authorList>
    </citation>
    <scope>NUCLEOTIDE SEQUENCE [LARGE SCALE GENOMIC DNA]</scope>
    <source>
        <tissue evidence="1">The whole plant</tissue>
    </source>
</reference>
<dbReference type="Proteomes" id="UP000233837">
    <property type="component" value="Unassembled WGS sequence"/>
</dbReference>
<dbReference type="AlphaFoldDB" id="A0A2I0XB96"/>
<evidence type="ECO:0000313" key="2">
    <source>
        <dbReference type="Proteomes" id="UP000233837"/>
    </source>
</evidence>
<keyword evidence="2" id="KW-1185">Reference proteome</keyword>